<dbReference type="GO" id="GO:0005829">
    <property type="term" value="C:cytosol"/>
    <property type="evidence" value="ECO:0007669"/>
    <property type="project" value="TreeGrafter"/>
</dbReference>
<evidence type="ECO:0000256" key="9">
    <source>
        <dbReference type="ARBA" id="ARBA00034808"/>
    </source>
</evidence>
<reference evidence="15 16" key="1">
    <citation type="journal article" date="2014" name="Genome Announc.">
        <title>Draft genome sequences of eight enterohepatic helicobacter species isolated from both laboratory and wild rodents.</title>
        <authorList>
            <person name="Sheh A."/>
            <person name="Shen Z."/>
            <person name="Fox J.G."/>
        </authorList>
    </citation>
    <scope>NUCLEOTIDE SEQUENCE [LARGE SCALE GENOMIC DNA]</scope>
    <source>
        <strain evidence="15 16">ATCC 49320</strain>
    </source>
</reference>
<gene>
    <name evidence="15" type="ORF">LS79_008750</name>
</gene>
<keyword evidence="6" id="KW-0238">DNA-binding</keyword>
<evidence type="ECO:0000256" key="6">
    <source>
        <dbReference type="ARBA" id="ARBA00023125"/>
    </source>
</evidence>
<dbReference type="PANTHER" id="PTHR11070:SF2">
    <property type="entry name" value="ATP-DEPENDENT DNA HELICASE SRS2"/>
    <property type="match status" value="1"/>
</dbReference>
<evidence type="ECO:0000256" key="12">
    <source>
        <dbReference type="PROSITE-ProRule" id="PRU00560"/>
    </source>
</evidence>
<accession>A0A099V7P1</accession>
<dbReference type="Pfam" id="PF13361">
    <property type="entry name" value="UvrD_C"/>
    <property type="match status" value="1"/>
</dbReference>
<dbReference type="AlphaFoldDB" id="A0A099V7P1"/>
<evidence type="ECO:0000259" key="13">
    <source>
        <dbReference type="PROSITE" id="PS51198"/>
    </source>
</evidence>
<dbReference type="GO" id="GO:0033202">
    <property type="term" value="C:DNA helicase complex"/>
    <property type="evidence" value="ECO:0007669"/>
    <property type="project" value="TreeGrafter"/>
</dbReference>
<name>A0A099V7P1_9HELI</name>
<dbReference type="EMBL" id="JRPJ02000037">
    <property type="protein sequence ID" value="TLE09001.1"/>
    <property type="molecule type" value="Genomic_DNA"/>
</dbReference>
<feature type="binding site" evidence="12">
    <location>
        <begin position="26"/>
        <end position="33"/>
    </location>
    <ligand>
        <name>ATP</name>
        <dbReference type="ChEBI" id="CHEBI:30616"/>
    </ligand>
</feature>
<feature type="domain" description="UvrD-like helicase C-terminal" evidence="14">
    <location>
        <begin position="287"/>
        <end position="562"/>
    </location>
</feature>
<dbReference type="InterPro" id="IPR000212">
    <property type="entry name" value="DNA_helicase_UvrD/REP"/>
</dbReference>
<dbReference type="Proteomes" id="UP000029857">
    <property type="component" value="Unassembled WGS sequence"/>
</dbReference>
<dbReference type="GO" id="GO:0016887">
    <property type="term" value="F:ATP hydrolysis activity"/>
    <property type="evidence" value="ECO:0007669"/>
    <property type="project" value="RHEA"/>
</dbReference>
<evidence type="ECO:0000256" key="7">
    <source>
        <dbReference type="ARBA" id="ARBA00023235"/>
    </source>
</evidence>
<dbReference type="InterPro" id="IPR014017">
    <property type="entry name" value="DNA_helicase_UvrD-like_C"/>
</dbReference>
<dbReference type="GO" id="GO:0043138">
    <property type="term" value="F:3'-5' DNA helicase activity"/>
    <property type="evidence" value="ECO:0007669"/>
    <property type="project" value="UniProtKB-EC"/>
</dbReference>
<dbReference type="PANTHER" id="PTHR11070">
    <property type="entry name" value="UVRD / RECB / PCRA DNA HELICASE FAMILY MEMBER"/>
    <property type="match status" value="1"/>
</dbReference>
<evidence type="ECO:0000256" key="1">
    <source>
        <dbReference type="ARBA" id="ARBA00009922"/>
    </source>
</evidence>
<dbReference type="GO" id="GO:0003677">
    <property type="term" value="F:DNA binding"/>
    <property type="evidence" value="ECO:0007669"/>
    <property type="project" value="UniProtKB-KW"/>
</dbReference>
<sequence length="715" mass="81875">MDILESLNAAQKEAAIHVDNALLILAGAGSGKTKTLTTRLVYLLSIGIPAQNTLTLTFTNKAAREMRERALKLIESMNMPMINTPLLCTFHKFGLLFLQRYIHLLSRNSLFNVIDEDDKRKIIRNIKKNSKNIAKELTPATLSSAISDYKNNAILPDIAKQSPSMIDTQIAMIYQKYEDYLYANNLVDFDDLLLLPYRILYENETLRTQISNKYQYIMVDEYQDTNNLQASLLKLLCATHENLCVVGDDDQSIYSWRGANIENILDFDTQFENTKIVKLEQNYRSTEEILIIANNLISHNTTRYDKILKATRHNGKKVQYIKSHDDKAEMKQIIESIQTLIAQGESYNDIAILFRLNALARNVEECFNRAKIPFKMVGVIRFYDRQEIKDVLAYLRLALNLDDNFSLERIINQPKRSIGEKTFENIIAASMQYTSIYAAWKQGGLSSLKCHAKLSEFFTLIESLRECLQLNPSEIPTFFKTKIKLYADDIPTKDSESNEDRRKNMDELFATLLDFIECERGGDYSSNEEIIQTFLNDIALSSSSDMEDSHNVLCMSVHNSKGLEFKHVFVIGMEQGLFPLMNFYEISIDSVDKNTQNLNEERRLAYVAFTRAKDTLKLSYAKERMHHGRYREFEPSQFLVESGVVSKQNARLNNNEADEESDTCVAGLKRGDCVQHKIFGFGRIESVRELGDNSTAMVNFGGTKRNILISFLTKA</sequence>
<dbReference type="Gene3D" id="1.10.486.10">
    <property type="entry name" value="PCRA, domain 4"/>
    <property type="match status" value="1"/>
</dbReference>
<dbReference type="RefSeq" id="WP_034580519.1">
    <property type="nucleotide sequence ID" value="NZ_CAMCCI010000081.1"/>
</dbReference>
<evidence type="ECO:0000256" key="4">
    <source>
        <dbReference type="ARBA" id="ARBA00022806"/>
    </source>
</evidence>
<comment type="catalytic activity">
    <reaction evidence="8">
        <text>Couples ATP hydrolysis with the unwinding of duplex DNA by translocating in the 3'-5' direction.</text>
        <dbReference type="EC" id="5.6.2.4"/>
    </reaction>
</comment>
<evidence type="ECO:0000313" key="15">
    <source>
        <dbReference type="EMBL" id="TLE09001.1"/>
    </source>
</evidence>
<dbReference type="PROSITE" id="PS51198">
    <property type="entry name" value="UVRD_HELICASE_ATP_BIND"/>
    <property type="match status" value="1"/>
</dbReference>
<comment type="caution">
    <text evidence="15">The sequence shown here is derived from an EMBL/GenBank/DDBJ whole genome shotgun (WGS) entry which is preliminary data.</text>
</comment>
<comment type="similarity">
    <text evidence="1">Belongs to the helicase family. UvrD subfamily.</text>
</comment>
<evidence type="ECO:0000256" key="2">
    <source>
        <dbReference type="ARBA" id="ARBA00022741"/>
    </source>
</evidence>
<keyword evidence="2 12" id="KW-0547">Nucleotide-binding</keyword>
<evidence type="ECO:0000256" key="8">
    <source>
        <dbReference type="ARBA" id="ARBA00034617"/>
    </source>
</evidence>
<dbReference type="InterPro" id="IPR013986">
    <property type="entry name" value="DExx_box_DNA_helicase_dom_sf"/>
</dbReference>
<keyword evidence="3 12" id="KW-0378">Hydrolase</keyword>
<evidence type="ECO:0000256" key="3">
    <source>
        <dbReference type="ARBA" id="ARBA00022801"/>
    </source>
</evidence>
<dbReference type="InterPro" id="IPR014016">
    <property type="entry name" value="UvrD-like_ATP-bd"/>
</dbReference>
<evidence type="ECO:0000256" key="10">
    <source>
        <dbReference type="ARBA" id="ARBA00034923"/>
    </source>
</evidence>
<protein>
    <recommendedName>
        <fullName evidence="9">DNA 3'-5' helicase</fullName>
        <ecNumber evidence="9">5.6.2.4</ecNumber>
    </recommendedName>
    <alternativeName>
        <fullName evidence="10">DNA 3'-5' helicase II</fullName>
    </alternativeName>
</protein>
<comment type="catalytic activity">
    <reaction evidence="11">
        <text>ATP + H2O = ADP + phosphate + H(+)</text>
        <dbReference type="Rhea" id="RHEA:13065"/>
        <dbReference type="ChEBI" id="CHEBI:15377"/>
        <dbReference type="ChEBI" id="CHEBI:15378"/>
        <dbReference type="ChEBI" id="CHEBI:30616"/>
        <dbReference type="ChEBI" id="CHEBI:43474"/>
        <dbReference type="ChEBI" id="CHEBI:456216"/>
        <dbReference type="EC" id="5.6.2.4"/>
    </reaction>
</comment>
<dbReference type="SUPFAM" id="SSF52540">
    <property type="entry name" value="P-loop containing nucleoside triphosphate hydrolases"/>
    <property type="match status" value="1"/>
</dbReference>
<organism evidence="15 16">
    <name type="scientific">Helicobacter bilis</name>
    <dbReference type="NCBI Taxonomy" id="37372"/>
    <lineage>
        <taxon>Bacteria</taxon>
        <taxon>Pseudomonadati</taxon>
        <taxon>Campylobacterota</taxon>
        <taxon>Epsilonproteobacteria</taxon>
        <taxon>Campylobacterales</taxon>
        <taxon>Helicobacteraceae</taxon>
        <taxon>Helicobacter</taxon>
    </lineage>
</organism>
<dbReference type="GO" id="GO:0000725">
    <property type="term" value="P:recombinational repair"/>
    <property type="evidence" value="ECO:0007669"/>
    <property type="project" value="TreeGrafter"/>
</dbReference>
<evidence type="ECO:0000313" key="16">
    <source>
        <dbReference type="Proteomes" id="UP000029857"/>
    </source>
</evidence>
<dbReference type="CDD" id="cd17932">
    <property type="entry name" value="DEXQc_UvrD"/>
    <property type="match status" value="1"/>
</dbReference>
<dbReference type="Gene3D" id="1.10.10.160">
    <property type="match status" value="1"/>
</dbReference>
<dbReference type="GO" id="GO:0005524">
    <property type="term" value="F:ATP binding"/>
    <property type="evidence" value="ECO:0007669"/>
    <property type="project" value="UniProtKB-UniRule"/>
</dbReference>
<dbReference type="Pfam" id="PF00580">
    <property type="entry name" value="UvrD-helicase"/>
    <property type="match status" value="1"/>
</dbReference>
<feature type="domain" description="UvrD-like helicase ATP-binding" evidence="13">
    <location>
        <begin position="5"/>
        <end position="286"/>
    </location>
</feature>
<evidence type="ECO:0000256" key="11">
    <source>
        <dbReference type="ARBA" id="ARBA00048988"/>
    </source>
</evidence>
<keyword evidence="4 12" id="KW-0347">Helicase</keyword>
<keyword evidence="7" id="KW-0413">Isomerase</keyword>
<evidence type="ECO:0000259" key="14">
    <source>
        <dbReference type="PROSITE" id="PS51217"/>
    </source>
</evidence>
<dbReference type="Gene3D" id="3.40.50.300">
    <property type="entry name" value="P-loop containing nucleotide triphosphate hydrolases"/>
    <property type="match status" value="2"/>
</dbReference>
<keyword evidence="5 12" id="KW-0067">ATP-binding</keyword>
<dbReference type="PROSITE" id="PS51217">
    <property type="entry name" value="UVRD_HELICASE_CTER"/>
    <property type="match status" value="1"/>
</dbReference>
<dbReference type="InterPro" id="IPR027417">
    <property type="entry name" value="P-loop_NTPase"/>
</dbReference>
<evidence type="ECO:0000256" key="5">
    <source>
        <dbReference type="ARBA" id="ARBA00022840"/>
    </source>
</evidence>
<dbReference type="EC" id="5.6.2.4" evidence="9"/>
<proteinExistence type="inferred from homology"/>